<dbReference type="Pfam" id="PF00528">
    <property type="entry name" value="BPD_transp_1"/>
    <property type="match status" value="1"/>
</dbReference>
<comment type="subcellular location">
    <subcellularLocation>
        <location evidence="1">Cell membrane</location>
        <topology evidence="1">Multi-pass membrane protein</topology>
    </subcellularLocation>
</comment>
<dbReference type="PANTHER" id="PTHR32243:SF50">
    <property type="entry name" value="MALTOSE_MALTODEXTRIN TRANSPORT SYSTEM PERMEASE PROTEIN MALG"/>
    <property type="match status" value="1"/>
</dbReference>
<dbReference type="Gene3D" id="1.10.3720.10">
    <property type="entry name" value="MetI-like"/>
    <property type="match status" value="1"/>
</dbReference>
<keyword evidence="5" id="KW-0762">Sugar transport</keyword>
<accession>A0A381SIB2</accession>
<comment type="similarity">
    <text evidence="2">Belongs to the binding-protein-dependent transport system permease family. MalFG subfamily.</text>
</comment>
<dbReference type="GO" id="GO:0005886">
    <property type="term" value="C:plasma membrane"/>
    <property type="evidence" value="ECO:0007669"/>
    <property type="project" value="UniProtKB-SubCell"/>
</dbReference>
<dbReference type="InterPro" id="IPR000515">
    <property type="entry name" value="MetI-like"/>
</dbReference>
<feature type="transmembrane region" description="Helical" evidence="9">
    <location>
        <begin position="14"/>
        <end position="35"/>
    </location>
</feature>
<evidence type="ECO:0000256" key="2">
    <source>
        <dbReference type="ARBA" id="ARBA00009047"/>
    </source>
</evidence>
<evidence type="ECO:0000259" key="10">
    <source>
        <dbReference type="PROSITE" id="PS50928"/>
    </source>
</evidence>
<evidence type="ECO:0000256" key="8">
    <source>
        <dbReference type="ARBA" id="ARBA00023136"/>
    </source>
</evidence>
<sequence length="286" mass="32204">MENIKKNKNIYRTFAFWLVTIVIAFIVLFPVVWLFTTSFKPDKETFMVPPSFLPHEFTFGIYQRILEGGTAKPAPWILNFFNSLKIALVTTVLTTILSALAGYGFARYRFPFKFILLLIILVGQMLPGPALLVPIAVLIENIGLTNTHTGLILLYTAFAVPFTTWLAIGNFEAIPREIEESALVDGCNQFTAFIKVVLPLSRIGLITTAIFAFLMSWSEFPFALVLIQTDEQQTMPLAMARLIREFNVFFNEMGAVTMLFTIPIFLVFLFAQKYFIRGIAAGALKG</sequence>
<protein>
    <recommendedName>
        <fullName evidence="10">ABC transmembrane type-1 domain-containing protein</fullName>
    </recommendedName>
</protein>
<evidence type="ECO:0000256" key="1">
    <source>
        <dbReference type="ARBA" id="ARBA00004651"/>
    </source>
</evidence>
<evidence type="ECO:0000313" key="11">
    <source>
        <dbReference type="EMBL" id="SVA03028.1"/>
    </source>
</evidence>
<evidence type="ECO:0000256" key="9">
    <source>
        <dbReference type="SAM" id="Phobius"/>
    </source>
</evidence>
<feature type="transmembrane region" description="Helical" evidence="9">
    <location>
        <begin position="248"/>
        <end position="271"/>
    </location>
</feature>
<dbReference type="PANTHER" id="PTHR32243">
    <property type="entry name" value="MALTOSE TRANSPORT SYSTEM PERMEASE-RELATED"/>
    <property type="match status" value="1"/>
</dbReference>
<evidence type="ECO:0000256" key="7">
    <source>
        <dbReference type="ARBA" id="ARBA00022989"/>
    </source>
</evidence>
<keyword evidence="8 9" id="KW-0472">Membrane</keyword>
<feature type="transmembrane region" description="Helical" evidence="9">
    <location>
        <begin position="115"/>
        <end position="139"/>
    </location>
</feature>
<feature type="transmembrane region" description="Helical" evidence="9">
    <location>
        <begin position="151"/>
        <end position="168"/>
    </location>
</feature>
<dbReference type="GO" id="GO:0055085">
    <property type="term" value="P:transmembrane transport"/>
    <property type="evidence" value="ECO:0007669"/>
    <property type="project" value="InterPro"/>
</dbReference>
<keyword evidence="7 9" id="KW-1133">Transmembrane helix</keyword>
<proteinExistence type="inferred from homology"/>
<feature type="transmembrane region" description="Helical" evidence="9">
    <location>
        <begin position="203"/>
        <end position="228"/>
    </location>
</feature>
<evidence type="ECO:0000256" key="3">
    <source>
        <dbReference type="ARBA" id="ARBA00022448"/>
    </source>
</evidence>
<evidence type="ECO:0000256" key="5">
    <source>
        <dbReference type="ARBA" id="ARBA00022597"/>
    </source>
</evidence>
<dbReference type="InterPro" id="IPR050901">
    <property type="entry name" value="BP-dep_ABC_trans_perm"/>
</dbReference>
<keyword evidence="6 9" id="KW-0812">Transmembrane</keyword>
<reference evidence="11" key="1">
    <citation type="submission" date="2018-05" db="EMBL/GenBank/DDBJ databases">
        <authorList>
            <person name="Lanie J.A."/>
            <person name="Ng W.-L."/>
            <person name="Kazmierczak K.M."/>
            <person name="Andrzejewski T.M."/>
            <person name="Davidsen T.M."/>
            <person name="Wayne K.J."/>
            <person name="Tettelin H."/>
            <person name="Glass J.I."/>
            <person name="Rusch D."/>
            <person name="Podicherti R."/>
            <person name="Tsui H.-C.T."/>
            <person name="Winkler M.E."/>
        </authorList>
    </citation>
    <scope>NUCLEOTIDE SEQUENCE</scope>
</reference>
<organism evidence="11">
    <name type="scientific">marine metagenome</name>
    <dbReference type="NCBI Taxonomy" id="408172"/>
    <lineage>
        <taxon>unclassified sequences</taxon>
        <taxon>metagenomes</taxon>
        <taxon>ecological metagenomes</taxon>
    </lineage>
</organism>
<evidence type="ECO:0000256" key="4">
    <source>
        <dbReference type="ARBA" id="ARBA00022475"/>
    </source>
</evidence>
<dbReference type="EMBL" id="UINC01003065">
    <property type="protein sequence ID" value="SVA03028.1"/>
    <property type="molecule type" value="Genomic_DNA"/>
</dbReference>
<feature type="transmembrane region" description="Helical" evidence="9">
    <location>
        <begin position="86"/>
        <end position="106"/>
    </location>
</feature>
<evidence type="ECO:0000256" key="6">
    <source>
        <dbReference type="ARBA" id="ARBA00022692"/>
    </source>
</evidence>
<name>A0A381SIB2_9ZZZZ</name>
<keyword evidence="4" id="KW-1003">Cell membrane</keyword>
<dbReference type="CDD" id="cd06261">
    <property type="entry name" value="TM_PBP2"/>
    <property type="match status" value="1"/>
</dbReference>
<dbReference type="PROSITE" id="PS50928">
    <property type="entry name" value="ABC_TM1"/>
    <property type="match status" value="1"/>
</dbReference>
<dbReference type="SUPFAM" id="SSF161098">
    <property type="entry name" value="MetI-like"/>
    <property type="match status" value="1"/>
</dbReference>
<dbReference type="AlphaFoldDB" id="A0A381SIB2"/>
<dbReference type="InterPro" id="IPR035906">
    <property type="entry name" value="MetI-like_sf"/>
</dbReference>
<keyword evidence="3" id="KW-0813">Transport</keyword>
<feature type="domain" description="ABC transmembrane type-1" evidence="10">
    <location>
        <begin position="80"/>
        <end position="271"/>
    </location>
</feature>
<gene>
    <name evidence="11" type="ORF">METZ01_LOCUS55882</name>
</gene>